<evidence type="ECO:0000313" key="5">
    <source>
        <dbReference type="EMBL" id="VAW29401.1"/>
    </source>
</evidence>
<accession>A0A3B0UEE5</accession>
<evidence type="ECO:0000256" key="3">
    <source>
        <dbReference type="ARBA" id="ARBA00022679"/>
    </source>
</evidence>
<name>A0A3B0UEE5_9ZZZZ</name>
<dbReference type="SUPFAM" id="SSF53448">
    <property type="entry name" value="Nucleotide-diphospho-sugar transferases"/>
    <property type="match status" value="1"/>
</dbReference>
<proteinExistence type="inferred from homology"/>
<dbReference type="Pfam" id="PF00535">
    <property type="entry name" value="Glycos_transf_2"/>
    <property type="match status" value="1"/>
</dbReference>
<comment type="similarity">
    <text evidence="1">Belongs to the glycosyltransferase 2 family.</text>
</comment>
<gene>
    <name evidence="5" type="ORF">MNBD_BACTEROID07-1181</name>
</gene>
<evidence type="ECO:0000259" key="4">
    <source>
        <dbReference type="Pfam" id="PF00535"/>
    </source>
</evidence>
<evidence type="ECO:0000256" key="2">
    <source>
        <dbReference type="ARBA" id="ARBA00022676"/>
    </source>
</evidence>
<dbReference type="Gene3D" id="3.90.550.10">
    <property type="entry name" value="Spore Coat Polysaccharide Biosynthesis Protein SpsA, Chain A"/>
    <property type="match status" value="1"/>
</dbReference>
<reference evidence="5" key="1">
    <citation type="submission" date="2018-06" db="EMBL/GenBank/DDBJ databases">
        <authorList>
            <person name="Zhirakovskaya E."/>
        </authorList>
    </citation>
    <scope>NUCLEOTIDE SEQUENCE</scope>
</reference>
<sequence length="338" mass="38748">MHSTAVVILNFNGVGFLKKYLPTVIRYSEGAEIVVADNASTDNSVEFMKREFPQVKLLENKTNAGFAGGYNWALSQVESDYYVLLNSDIEVTPNWLQPVIDLMESDKTIAACQPKIRSAFQKDYFEYAGASGGFIDQWGYPFCRGRVFEEMEKDEGQYDDVREVFWATGACLFVRADVYHRLGGLDEDFFAHMEEIDFCWRAKNEDYKIMVQPASLVYHVGGGTLPKSSARKTYLNFRNNFMLLYKNLPQNRLWKVFAVRLLLDGLAGVRFLLQGHFRDIVAIVKAHFYFYGHLKTLNAKRKQGKHIPVSGIYQGSLIFAHFFKKIQTFSELSAEKFS</sequence>
<protein>
    <submittedName>
        <fullName evidence="5">Glycosyltransferase</fullName>
    </submittedName>
</protein>
<evidence type="ECO:0000256" key="1">
    <source>
        <dbReference type="ARBA" id="ARBA00006739"/>
    </source>
</evidence>
<dbReference type="PANTHER" id="PTHR43179">
    <property type="entry name" value="RHAMNOSYLTRANSFERASE WBBL"/>
    <property type="match status" value="1"/>
</dbReference>
<dbReference type="GO" id="GO:0016757">
    <property type="term" value="F:glycosyltransferase activity"/>
    <property type="evidence" value="ECO:0007669"/>
    <property type="project" value="UniProtKB-KW"/>
</dbReference>
<dbReference type="InterPro" id="IPR001173">
    <property type="entry name" value="Glyco_trans_2-like"/>
</dbReference>
<dbReference type="PANTHER" id="PTHR43179:SF12">
    <property type="entry name" value="GALACTOFURANOSYLTRANSFERASE GLFT2"/>
    <property type="match status" value="1"/>
</dbReference>
<keyword evidence="3 5" id="KW-0808">Transferase</keyword>
<keyword evidence="2" id="KW-0328">Glycosyltransferase</keyword>
<organism evidence="5">
    <name type="scientific">hydrothermal vent metagenome</name>
    <dbReference type="NCBI Taxonomy" id="652676"/>
    <lineage>
        <taxon>unclassified sequences</taxon>
        <taxon>metagenomes</taxon>
        <taxon>ecological metagenomes</taxon>
    </lineage>
</organism>
<dbReference type="InterPro" id="IPR029044">
    <property type="entry name" value="Nucleotide-diphossugar_trans"/>
</dbReference>
<dbReference type="CDD" id="cd04186">
    <property type="entry name" value="GT_2_like_c"/>
    <property type="match status" value="1"/>
</dbReference>
<dbReference type="EMBL" id="UOET01000361">
    <property type="protein sequence ID" value="VAW29401.1"/>
    <property type="molecule type" value="Genomic_DNA"/>
</dbReference>
<feature type="domain" description="Glycosyltransferase 2-like" evidence="4">
    <location>
        <begin position="6"/>
        <end position="124"/>
    </location>
</feature>
<dbReference type="AlphaFoldDB" id="A0A3B0UEE5"/>